<evidence type="ECO:0000256" key="6">
    <source>
        <dbReference type="SAM" id="Phobius"/>
    </source>
</evidence>
<comment type="caution">
    <text evidence="8">The sequence shown here is derived from an EMBL/GenBank/DDBJ whole genome shotgun (WGS) entry which is preliminary data.</text>
</comment>
<evidence type="ECO:0000256" key="5">
    <source>
        <dbReference type="ARBA" id="ARBA00023136"/>
    </source>
</evidence>
<proteinExistence type="predicted"/>
<dbReference type="AlphaFoldDB" id="A0A8J6NKN7"/>
<feature type="domain" description="HTH cro/C1-type" evidence="7">
    <location>
        <begin position="10"/>
        <end position="51"/>
    </location>
</feature>
<keyword evidence="3 6" id="KW-1133">Transmembrane helix</keyword>
<dbReference type="Pfam" id="PF09685">
    <property type="entry name" value="MamF_MmsF"/>
    <property type="match status" value="1"/>
</dbReference>
<evidence type="ECO:0000256" key="2">
    <source>
        <dbReference type="ARBA" id="ARBA00022692"/>
    </source>
</evidence>
<keyword evidence="5 6" id="KW-0472">Membrane</keyword>
<dbReference type="PANTHER" id="PTHR46797">
    <property type="entry name" value="HTH-TYPE TRANSCRIPTIONAL REGULATOR"/>
    <property type="match status" value="1"/>
</dbReference>
<dbReference type="Gene3D" id="1.10.260.40">
    <property type="entry name" value="lambda repressor-like DNA-binding domains"/>
    <property type="match status" value="1"/>
</dbReference>
<feature type="transmembrane region" description="Helical" evidence="6">
    <location>
        <begin position="71"/>
        <end position="92"/>
    </location>
</feature>
<evidence type="ECO:0000256" key="3">
    <source>
        <dbReference type="ARBA" id="ARBA00022989"/>
    </source>
</evidence>
<dbReference type="CDD" id="cd00093">
    <property type="entry name" value="HTH_XRE"/>
    <property type="match status" value="1"/>
</dbReference>
<dbReference type="InterPro" id="IPR050807">
    <property type="entry name" value="TransReg_Diox_bact_type"/>
</dbReference>
<gene>
    <name evidence="8" type="ORF">H8E29_08945</name>
</gene>
<dbReference type="GO" id="GO:0003677">
    <property type="term" value="F:DNA binding"/>
    <property type="evidence" value="ECO:0007669"/>
    <property type="project" value="UniProtKB-KW"/>
</dbReference>
<dbReference type="PROSITE" id="PS50943">
    <property type="entry name" value="HTH_CROC1"/>
    <property type="match status" value="1"/>
</dbReference>
<keyword evidence="4" id="KW-0238">DNA-binding</keyword>
<dbReference type="Proteomes" id="UP000614469">
    <property type="component" value="Unassembled WGS sequence"/>
</dbReference>
<evidence type="ECO:0000313" key="8">
    <source>
        <dbReference type="EMBL" id="MBC8335377.1"/>
    </source>
</evidence>
<feature type="transmembrane region" description="Helical" evidence="6">
    <location>
        <begin position="150"/>
        <end position="171"/>
    </location>
</feature>
<dbReference type="Pfam" id="PF01381">
    <property type="entry name" value="HTH_3"/>
    <property type="match status" value="1"/>
</dbReference>
<dbReference type="SUPFAM" id="SSF47413">
    <property type="entry name" value="lambda repressor-like DNA-binding domains"/>
    <property type="match status" value="1"/>
</dbReference>
<dbReference type="InterPro" id="IPR010982">
    <property type="entry name" value="Lambda_DNA-bd_dom_sf"/>
</dbReference>
<comment type="subcellular location">
    <subcellularLocation>
        <location evidence="1">Membrane</location>
        <topology evidence="1">Multi-pass membrane protein</topology>
    </subcellularLocation>
</comment>
<evidence type="ECO:0000259" key="7">
    <source>
        <dbReference type="PROSITE" id="PS50943"/>
    </source>
</evidence>
<keyword evidence="2 6" id="KW-0812">Transmembrane</keyword>
<dbReference type="EMBL" id="JACNJN010000107">
    <property type="protein sequence ID" value="MBC8335377.1"/>
    <property type="molecule type" value="Genomic_DNA"/>
</dbReference>
<evidence type="ECO:0000313" key="9">
    <source>
        <dbReference type="Proteomes" id="UP000614469"/>
    </source>
</evidence>
<dbReference type="InterPro" id="IPR001387">
    <property type="entry name" value="Cro/C1-type_HTH"/>
</dbReference>
<evidence type="ECO:0000256" key="4">
    <source>
        <dbReference type="ARBA" id="ARBA00023125"/>
    </source>
</evidence>
<protein>
    <submittedName>
        <fullName evidence="8">Helix-turn-helix domain-containing protein</fullName>
    </submittedName>
</protein>
<dbReference type="SMART" id="SM00530">
    <property type="entry name" value="HTH_XRE"/>
    <property type="match status" value="1"/>
</dbReference>
<accession>A0A8J6NKN7</accession>
<dbReference type="PANTHER" id="PTHR46797:SF1">
    <property type="entry name" value="METHYLPHOSPHONATE SYNTHASE"/>
    <property type="match status" value="1"/>
</dbReference>
<sequence length="197" mass="22599">MNQPDLGLRVIELRQQKGFTQEELAEKCEVSPRTIQRIESGEVDPRSYTLQCLSESLDFNFMEDNAENENLWLALLHLSSIFCIIILPLLLWSWKKNKSYKIDKQGRQVLNFQITMTLALFAALFLLMLAPAPLIMMDSAKVSNLENSPFFILLVICVPLPLILIGIFCTWQGVINALRALSEKPIRYRLAIPFLKE</sequence>
<dbReference type="GO" id="GO:0003700">
    <property type="term" value="F:DNA-binding transcription factor activity"/>
    <property type="evidence" value="ECO:0007669"/>
    <property type="project" value="TreeGrafter"/>
</dbReference>
<evidence type="ECO:0000256" key="1">
    <source>
        <dbReference type="ARBA" id="ARBA00004141"/>
    </source>
</evidence>
<feature type="transmembrane region" description="Helical" evidence="6">
    <location>
        <begin position="112"/>
        <end position="130"/>
    </location>
</feature>
<name>A0A8J6NKN7_9CHLR</name>
<reference evidence="8 9" key="1">
    <citation type="submission" date="2020-08" db="EMBL/GenBank/DDBJ databases">
        <title>Bridging the membrane lipid divide: bacteria of the FCB group superphylum have the potential to synthesize archaeal ether lipids.</title>
        <authorList>
            <person name="Villanueva L."/>
            <person name="Von Meijenfeldt F.A.B."/>
            <person name="Westbye A.B."/>
            <person name="Yadav S."/>
            <person name="Hopmans E.C."/>
            <person name="Dutilh B.E."/>
            <person name="Sinninghe Damste J.S."/>
        </authorList>
    </citation>
    <scope>NUCLEOTIDE SEQUENCE [LARGE SCALE GENOMIC DNA]</scope>
    <source>
        <strain evidence="8">NIOZ-UU36</strain>
    </source>
</reference>
<dbReference type="GO" id="GO:0005829">
    <property type="term" value="C:cytosol"/>
    <property type="evidence" value="ECO:0007669"/>
    <property type="project" value="TreeGrafter"/>
</dbReference>
<dbReference type="InterPro" id="IPR019109">
    <property type="entry name" value="MamF_MmsF"/>
</dbReference>
<organism evidence="8 9">
    <name type="scientific">Candidatus Desulfolinea nitratireducens</name>
    <dbReference type="NCBI Taxonomy" id="2841698"/>
    <lineage>
        <taxon>Bacteria</taxon>
        <taxon>Bacillati</taxon>
        <taxon>Chloroflexota</taxon>
        <taxon>Anaerolineae</taxon>
        <taxon>Anaerolineales</taxon>
        <taxon>Anaerolineales incertae sedis</taxon>
        <taxon>Candidatus Desulfolinea</taxon>
    </lineage>
</organism>